<evidence type="ECO:0000256" key="1">
    <source>
        <dbReference type="SAM" id="MobiDB-lite"/>
    </source>
</evidence>
<sequence length="137" mass="15085">MMMDWCCCCRKKRNNKVDDDTDASKPLIKTADGYDGDSDDSMDDEQLKVPPLEKQRTIGGIIINVSESSFSDMDGLPKLVHLGKTDSVGSVDISDLLEEQERSLSTEGVISELEKPKVSKTISWSANNKLSEKDAAN</sequence>
<gene>
    <name evidence="2" type="ORF">ACHAWO_012385</name>
</gene>
<keyword evidence="3" id="KW-1185">Reference proteome</keyword>
<reference evidence="2 3" key="1">
    <citation type="submission" date="2024-10" db="EMBL/GenBank/DDBJ databases">
        <title>Updated reference genomes for cyclostephanoid diatoms.</title>
        <authorList>
            <person name="Roberts W.R."/>
            <person name="Alverson A.J."/>
        </authorList>
    </citation>
    <scope>NUCLEOTIDE SEQUENCE [LARGE SCALE GENOMIC DNA]</scope>
    <source>
        <strain evidence="2 3">AJA010-31</strain>
    </source>
</reference>
<organism evidence="2 3">
    <name type="scientific">Cyclotella atomus</name>
    <dbReference type="NCBI Taxonomy" id="382360"/>
    <lineage>
        <taxon>Eukaryota</taxon>
        <taxon>Sar</taxon>
        <taxon>Stramenopiles</taxon>
        <taxon>Ochrophyta</taxon>
        <taxon>Bacillariophyta</taxon>
        <taxon>Coscinodiscophyceae</taxon>
        <taxon>Thalassiosirophycidae</taxon>
        <taxon>Stephanodiscales</taxon>
        <taxon>Stephanodiscaceae</taxon>
        <taxon>Cyclotella</taxon>
    </lineage>
</organism>
<dbReference type="Proteomes" id="UP001530400">
    <property type="component" value="Unassembled WGS sequence"/>
</dbReference>
<dbReference type="EMBL" id="JALLPJ020001350">
    <property type="protein sequence ID" value="KAL3768275.1"/>
    <property type="molecule type" value="Genomic_DNA"/>
</dbReference>
<comment type="caution">
    <text evidence="2">The sequence shown here is derived from an EMBL/GenBank/DDBJ whole genome shotgun (WGS) entry which is preliminary data.</text>
</comment>
<name>A0ABD3MWH6_9STRA</name>
<feature type="compositionally biased region" description="Acidic residues" evidence="1">
    <location>
        <begin position="34"/>
        <end position="44"/>
    </location>
</feature>
<dbReference type="AlphaFoldDB" id="A0ABD3MWH6"/>
<evidence type="ECO:0000313" key="2">
    <source>
        <dbReference type="EMBL" id="KAL3768275.1"/>
    </source>
</evidence>
<evidence type="ECO:0000313" key="3">
    <source>
        <dbReference type="Proteomes" id="UP001530400"/>
    </source>
</evidence>
<proteinExistence type="predicted"/>
<accession>A0ABD3MWH6</accession>
<evidence type="ECO:0008006" key="4">
    <source>
        <dbReference type="Google" id="ProtNLM"/>
    </source>
</evidence>
<protein>
    <recommendedName>
        <fullName evidence="4">Cytoplasmic envelopment protein 3</fullName>
    </recommendedName>
</protein>
<feature type="region of interest" description="Disordered" evidence="1">
    <location>
        <begin position="16"/>
        <end position="53"/>
    </location>
</feature>